<gene>
    <name evidence="2" type="ORF">KMZ29_12925</name>
</gene>
<keyword evidence="1" id="KW-1133">Transmembrane helix</keyword>
<keyword evidence="1" id="KW-0472">Membrane</keyword>
<sequence length="64" mass="6739">MANDTKPATGIKGFVRWAITPPQAYAVYLVALFVVAGLSFYLGTLKPKKAVGIAPPPPVSAPRN</sequence>
<dbReference type="RefSeq" id="WP_215623989.1">
    <property type="nucleotide sequence ID" value="NZ_CP076134.1"/>
</dbReference>
<evidence type="ECO:0000313" key="3">
    <source>
        <dbReference type="Proteomes" id="UP000680839"/>
    </source>
</evidence>
<evidence type="ECO:0000256" key="1">
    <source>
        <dbReference type="SAM" id="Phobius"/>
    </source>
</evidence>
<dbReference type="AlphaFoldDB" id="A0A975NHX6"/>
<feature type="transmembrane region" description="Helical" evidence="1">
    <location>
        <begin position="25"/>
        <end position="43"/>
    </location>
</feature>
<evidence type="ECO:0000313" key="2">
    <source>
        <dbReference type="EMBL" id="QWG15482.1"/>
    </source>
</evidence>
<accession>A0A975NHX6</accession>
<protein>
    <submittedName>
        <fullName evidence="2">Uncharacterized protein</fullName>
    </submittedName>
</protein>
<reference evidence="2" key="1">
    <citation type="submission" date="2021-06" db="EMBL/GenBank/DDBJ databases">
        <title>Bradyrhizobium sp. S2-20-1 Genome sequencing.</title>
        <authorList>
            <person name="Jin L."/>
        </authorList>
    </citation>
    <scope>NUCLEOTIDE SEQUENCE</scope>
    <source>
        <strain evidence="2">S2-20-1</strain>
    </source>
</reference>
<keyword evidence="1" id="KW-0812">Transmembrane</keyword>
<organism evidence="2 3">
    <name type="scientific">Bradyrhizobium sediminis</name>
    <dbReference type="NCBI Taxonomy" id="2840469"/>
    <lineage>
        <taxon>Bacteria</taxon>
        <taxon>Pseudomonadati</taxon>
        <taxon>Pseudomonadota</taxon>
        <taxon>Alphaproteobacteria</taxon>
        <taxon>Hyphomicrobiales</taxon>
        <taxon>Nitrobacteraceae</taxon>
        <taxon>Bradyrhizobium</taxon>
    </lineage>
</organism>
<dbReference type="Proteomes" id="UP000680839">
    <property type="component" value="Chromosome"/>
</dbReference>
<proteinExistence type="predicted"/>
<name>A0A975NHX6_9BRAD</name>
<dbReference type="EMBL" id="CP076134">
    <property type="protein sequence ID" value="QWG15482.1"/>
    <property type="molecule type" value="Genomic_DNA"/>
</dbReference>